<dbReference type="PROSITE" id="PS50127">
    <property type="entry name" value="UBC_2"/>
    <property type="match status" value="1"/>
</dbReference>
<dbReference type="InterPro" id="IPR002035">
    <property type="entry name" value="VWF_A"/>
</dbReference>
<feature type="domain" description="U-box" evidence="6">
    <location>
        <begin position="959"/>
        <end position="1032"/>
    </location>
</feature>
<dbReference type="CDD" id="cd00198">
    <property type="entry name" value="vWFA"/>
    <property type="match status" value="1"/>
</dbReference>
<dbReference type="GO" id="GO:0004842">
    <property type="term" value="F:ubiquitin-protein transferase activity"/>
    <property type="evidence" value="ECO:0007669"/>
    <property type="project" value="InterPro"/>
</dbReference>
<dbReference type="InterPro" id="IPR003613">
    <property type="entry name" value="Ubox_domain"/>
</dbReference>
<comment type="caution">
    <text evidence="7">The sequence shown here is derived from an EMBL/GenBank/DDBJ whole genome shotgun (WGS) entry which is preliminary data.</text>
</comment>
<protein>
    <recommendedName>
        <fullName evidence="1">peptidylprolyl isomerase</fullName>
        <ecNumber evidence="1">5.2.1.8</ecNumber>
    </recommendedName>
</protein>
<dbReference type="Gene3D" id="3.30.40.10">
    <property type="entry name" value="Zinc/RING finger domain, C3HC4 (zinc finger)"/>
    <property type="match status" value="1"/>
</dbReference>
<evidence type="ECO:0000256" key="2">
    <source>
        <dbReference type="ARBA" id="ARBA00023110"/>
    </source>
</evidence>
<organism evidence="7 8">
    <name type="scientific">Exophiala bonariae</name>
    <dbReference type="NCBI Taxonomy" id="1690606"/>
    <lineage>
        <taxon>Eukaryota</taxon>
        <taxon>Fungi</taxon>
        <taxon>Dikarya</taxon>
        <taxon>Ascomycota</taxon>
        <taxon>Pezizomycotina</taxon>
        <taxon>Eurotiomycetes</taxon>
        <taxon>Chaetothyriomycetidae</taxon>
        <taxon>Chaetothyriales</taxon>
        <taxon>Herpotrichiellaceae</taxon>
        <taxon>Exophiala</taxon>
    </lineage>
</organism>
<dbReference type="PANTHER" id="PTHR46573:SF1">
    <property type="entry name" value="WD REPEAT, SAM AND U-BOX DOMAIN-CONTAINING PROTEIN 1"/>
    <property type="match status" value="1"/>
</dbReference>
<keyword evidence="8" id="KW-1185">Reference proteome</keyword>
<dbReference type="SUPFAM" id="SSF57850">
    <property type="entry name" value="RING/U-box"/>
    <property type="match status" value="1"/>
</dbReference>
<keyword evidence="2" id="KW-0413">Isomerase</keyword>
<dbReference type="InterPro" id="IPR016135">
    <property type="entry name" value="UBQ-conjugating_enzyme/RWD"/>
</dbReference>
<evidence type="ECO:0000256" key="1">
    <source>
        <dbReference type="ARBA" id="ARBA00013194"/>
    </source>
</evidence>
<gene>
    <name evidence="7" type="ORF">LTR84_012075</name>
</gene>
<dbReference type="Pfam" id="PF04564">
    <property type="entry name" value="U-box"/>
    <property type="match status" value="1"/>
</dbReference>
<dbReference type="EC" id="5.2.1.8" evidence="1"/>
<dbReference type="PROSITE" id="PS50234">
    <property type="entry name" value="VWFA"/>
    <property type="match status" value="1"/>
</dbReference>
<dbReference type="SUPFAM" id="SSF54495">
    <property type="entry name" value="UBC-like"/>
    <property type="match status" value="1"/>
</dbReference>
<dbReference type="Gene3D" id="3.10.110.10">
    <property type="entry name" value="Ubiquitin Conjugating Enzyme"/>
    <property type="match status" value="1"/>
</dbReference>
<dbReference type="Pfam" id="PF00092">
    <property type="entry name" value="VWA"/>
    <property type="match status" value="1"/>
</dbReference>
<dbReference type="GO" id="GO:0016567">
    <property type="term" value="P:protein ubiquitination"/>
    <property type="evidence" value="ECO:0007669"/>
    <property type="project" value="InterPro"/>
</dbReference>
<dbReference type="Pfam" id="PF00179">
    <property type="entry name" value="UQ_con"/>
    <property type="match status" value="1"/>
</dbReference>
<dbReference type="InterPro" id="IPR052085">
    <property type="entry name" value="WD-SAM-U-box"/>
</dbReference>
<dbReference type="InterPro" id="IPR036465">
    <property type="entry name" value="vWFA_dom_sf"/>
</dbReference>
<evidence type="ECO:0000259" key="6">
    <source>
        <dbReference type="PROSITE" id="PS51698"/>
    </source>
</evidence>
<dbReference type="PANTHER" id="PTHR46573">
    <property type="entry name" value="WD REPEAT, SAM AND U-BOX DOMAIN-CONTAINING PROTEIN 1"/>
    <property type="match status" value="1"/>
</dbReference>
<feature type="domain" description="VWFA" evidence="5">
    <location>
        <begin position="1274"/>
        <end position="1405"/>
    </location>
</feature>
<dbReference type="PROSITE" id="PS51698">
    <property type="entry name" value="U_BOX"/>
    <property type="match status" value="1"/>
</dbReference>
<dbReference type="EMBL" id="JAVRRD010000007">
    <property type="protein sequence ID" value="KAK5056544.1"/>
    <property type="molecule type" value="Genomic_DNA"/>
</dbReference>
<evidence type="ECO:0000259" key="4">
    <source>
        <dbReference type="PROSITE" id="PS50127"/>
    </source>
</evidence>
<feature type="domain" description="UBC core" evidence="4">
    <location>
        <begin position="1506"/>
        <end position="1652"/>
    </location>
</feature>
<dbReference type="Proteomes" id="UP001358417">
    <property type="component" value="Unassembled WGS sequence"/>
</dbReference>
<dbReference type="CDD" id="cd16655">
    <property type="entry name" value="RING-Ubox_WDSUB1-like"/>
    <property type="match status" value="1"/>
</dbReference>
<dbReference type="Gene3D" id="3.40.50.410">
    <property type="entry name" value="von Willebrand factor, type A domain"/>
    <property type="match status" value="1"/>
</dbReference>
<dbReference type="SUPFAM" id="SSF53300">
    <property type="entry name" value="vWA-like"/>
    <property type="match status" value="1"/>
</dbReference>
<dbReference type="InterPro" id="IPR000608">
    <property type="entry name" value="UBC"/>
</dbReference>
<sequence length="1694" mass="188012">MAPYKVALIPPKGDRLDMVLPFDGTGTFQDLTKAVLNRGAKYRSLPSTIRQEHLKLCLGSEDGFLIESEDTVQDILTPSEVLFIIFQDASSSSAPRDSNENPPALEPTQPSLQIQIVTPNSAQRNYDHPILLQDGRQYAATTTLNQIKTDIAHQLHLPYLPIQEDSQHQACNCKLAELLVKRGVWEKLVCIGHAPGACSYVDHPQVHVGQCCARCSQPLTKPVVHTADPGDCEASILIRTDLPCGHAVHSKCSTGIEYECPDSCYSLASFAASSTFTVISGIGQVEQLRSENPTHASLMTAISERYGPTFTQDKAIHSKGGRLVDSDIYDRLPVMAICASKRHSSMHLSKSLAFNNSLPTQIHLDLHTIEGPITTLNMELTLLDANLVDLAVKGVLTLYAVERKSSGEDKVSKGKDGMFTAASHWQMPRAQSERAMAALLSSLRVFTHTIGTDEYDDVRQNSILRIVHLLTKFPPTVRAAHVLMDGKTLQPNESAALAQSLGAVAEELIPMTLIANDMTRSLEGARLVLGLILHRAGVNQNKQLEAANSHGTNDKLPYITAYRTIDLRDIKTLEPITEPVLTNMGLVNRSVFNVFSSSGIFKDSPACDLTQQNDDDNQRLRVALLYGGTTPEASFYEANALGEALHHHIDSDTRLDLKSYSMDIQYLASMCEETKLVVVAPRQLSGAKYPSLTMDRYGKMAVYTGRAACAAPGQDHSVFHPLTGLEETVDVNIVAQKLEPIVRAREADGTNVFDLFSATFRRKDALPTELVVFCVDCSYSMKDSSDFADLDDDTSSPGPSESSIEPDADLLIEDDDDTPITLDEIKTWLKSHESYEDILEIIHLGVPRRPLASAAEVLSFLRTLTGRHLAHLSQKQRGISRWATQSYSRRRDSSRELNTVRKIYTGLSVHEKSLSHFLAFMATSPTFQTKDFEWKYGDDIPKITNKDSMNTVDLEEFYTIPEEYLCSISHQVFEDPVITVDGFNFDRKAIERWYRIRSTSPLTGLAISDTTLRRNELLANQIKAWVRADDVVQSLPSTPKRTRLSIRQAKTVIEFVAPSVRFTRDVPGSATLLDLYKIAFRGMRGVHASFALYFGSIHLVCCEEAMTTKGIAGYQTITIVPNHAPQDTAAGNTAEEDSTLIKVYKSHDPTNMLFSYWTPTHAQLTVGSIVFRQWRYALKSGFQSWGHDKAVWSDLKDAGDGTCYGSTNSNWSSLSKVVTGVPRVTIKDNELLYERLKDLVKKGHAGSSIDLTTERSVSTGDNDRYGPHRVLKVRLYDYVDPKSNEKAKALKQRTLTRMSVTKQVFSALINRLVAYNFATNVGLVTFGTTARITQNLTDVIENFRQALEKMTPEGDTSLWDALALGADHLVEIAKKYPNVKKRIIVLSDGDDTCSTRQVNDVARMLIYLSGGYKFVPKTIEDACSLCELEPVLSIFERPPVHRQPLNSAISVSRLRYRATPDLVTRDQFPARRTHHNLHDSFVQIGKIEKIASQRLSQSSTVPTTSIRSRRLLLEIRDIAAHAHPSYDVYVSETNMGFWKIVLQGPSGSAYASGCFVLYLDMGDDYPRRAPQGRFVTPVFHPNVNRHGRICHSIFDRNWTVDTTNKQILDTVFGLLLVPEFSDPINTVVTLNYYWDEVAFKDEVEKHIRKHANKSRLVVGAEISRNSAGTSSSAVGNAAGAAWGSGVDHESFGSG</sequence>
<dbReference type="SMART" id="SM00504">
    <property type="entry name" value="Ubox"/>
    <property type="match status" value="1"/>
</dbReference>
<dbReference type="GeneID" id="89980222"/>
<keyword evidence="2" id="KW-0697">Rotamase</keyword>
<reference evidence="7 8" key="1">
    <citation type="submission" date="2023-08" db="EMBL/GenBank/DDBJ databases">
        <title>Black Yeasts Isolated from many extreme environments.</title>
        <authorList>
            <person name="Coleine C."/>
            <person name="Stajich J.E."/>
            <person name="Selbmann L."/>
        </authorList>
    </citation>
    <scope>NUCLEOTIDE SEQUENCE [LARGE SCALE GENOMIC DNA]</scope>
    <source>
        <strain evidence="7 8">CCFEE 5792</strain>
    </source>
</reference>
<accession>A0AAV9NF47</accession>
<name>A0AAV9NF47_9EURO</name>
<evidence type="ECO:0000256" key="3">
    <source>
        <dbReference type="SAM" id="MobiDB-lite"/>
    </source>
</evidence>
<evidence type="ECO:0000259" key="5">
    <source>
        <dbReference type="PROSITE" id="PS50234"/>
    </source>
</evidence>
<evidence type="ECO:0000313" key="8">
    <source>
        <dbReference type="Proteomes" id="UP001358417"/>
    </source>
</evidence>
<feature type="region of interest" description="Disordered" evidence="3">
    <location>
        <begin position="788"/>
        <end position="807"/>
    </location>
</feature>
<proteinExistence type="predicted"/>
<dbReference type="SMART" id="SM00212">
    <property type="entry name" value="UBCc"/>
    <property type="match status" value="1"/>
</dbReference>
<evidence type="ECO:0000313" key="7">
    <source>
        <dbReference type="EMBL" id="KAK5056544.1"/>
    </source>
</evidence>
<dbReference type="SMART" id="SM00327">
    <property type="entry name" value="VWA"/>
    <property type="match status" value="1"/>
</dbReference>
<dbReference type="RefSeq" id="XP_064708260.1">
    <property type="nucleotide sequence ID" value="XM_064855600.1"/>
</dbReference>
<dbReference type="GO" id="GO:0003755">
    <property type="term" value="F:peptidyl-prolyl cis-trans isomerase activity"/>
    <property type="evidence" value="ECO:0007669"/>
    <property type="project" value="UniProtKB-KW"/>
</dbReference>
<dbReference type="InterPro" id="IPR013083">
    <property type="entry name" value="Znf_RING/FYVE/PHD"/>
</dbReference>